<evidence type="ECO:0000256" key="5">
    <source>
        <dbReference type="ARBA" id="ARBA00022777"/>
    </source>
</evidence>
<dbReference type="CDD" id="cd00075">
    <property type="entry name" value="HATPase"/>
    <property type="match status" value="1"/>
</dbReference>
<keyword evidence="5 9" id="KW-0418">Kinase</keyword>
<keyword evidence="3" id="KW-0597">Phosphoprotein</keyword>
<accession>A0A5C6M2U8</accession>
<evidence type="ECO:0000313" key="10">
    <source>
        <dbReference type="Proteomes" id="UP000318815"/>
    </source>
</evidence>
<dbReference type="Pfam" id="PF02518">
    <property type="entry name" value="HATPase_c"/>
    <property type="match status" value="1"/>
</dbReference>
<keyword evidence="7" id="KW-0472">Membrane</keyword>
<dbReference type="SUPFAM" id="SSF47384">
    <property type="entry name" value="Homodimeric domain of signal transducing histidine kinase"/>
    <property type="match status" value="1"/>
</dbReference>
<keyword evidence="7" id="KW-1133">Transmembrane helix</keyword>
<dbReference type="SMART" id="SM00387">
    <property type="entry name" value="HATPase_c"/>
    <property type="match status" value="1"/>
</dbReference>
<feature type="transmembrane region" description="Helical" evidence="7">
    <location>
        <begin position="7"/>
        <end position="28"/>
    </location>
</feature>
<feature type="compositionally biased region" description="Basic and acidic residues" evidence="6">
    <location>
        <begin position="69"/>
        <end position="78"/>
    </location>
</feature>
<proteinExistence type="predicted"/>
<comment type="catalytic activity">
    <reaction evidence="1">
        <text>ATP + protein L-histidine = ADP + protein N-phospho-L-histidine.</text>
        <dbReference type="EC" id="2.7.13.3"/>
    </reaction>
</comment>
<protein>
    <recommendedName>
        <fullName evidence="2">histidine kinase</fullName>
        <ecNumber evidence="2">2.7.13.3</ecNumber>
    </recommendedName>
</protein>
<dbReference type="AlphaFoldDB" id="A0A5C6M2U8"/>
<evidence type="ECO:0000256" key="3">
    <source>
        <dbReference type="ARBA" id="ARBA00022553"/>
    </source>
</evidence>
<dbReference type="Gene3D" id="3.30.565.10">
    <property type="entry name" value="Histidine kinase-like ATPase, C-terminal domain"/>
    <property type="match status" value="1"/>
</dbReference>
<dbReference type="InterPro" id="IPR036890">
    <property type="entry name" value="HATPase_C_sf"/>
</dbReference>
<dbReference type="InterPro" id="IPR003661">
    <property type="entry name" value="HisK_dim/P_dom"/>
</dbReference>
<dbReference type="InterPro" id="IPR003594">
    <property type="entry name" value="HATPase_dom"/>
</dbReference>
<dbReference type="InterPro" id="IPR005467">
    <property type="entry name" value="His_kinase_dom"/>
</dbReference>
<evidence type="ECO:0000256" key="6">
    <source>
        <dbReference type="SAM" id="MobiDB-lite"/>
    </source>
</evidence>
<dbReference type="GO" id="GO:0000155">
    <property type="term" value="F:phosphorelay sensor kinase activity"/>
    <property type="evidence" value="ECO:0007669"/>
    <property type="project" value="InterPro"/>
</dbReference>
<dbReference type="PANTHER" id="PTHR43547">
    <property type="entry name" value="TWO-COMPONENT HISTIDINE KINASE"/>
    <property type="match status" value="1"/>
</dbReference>
<dbReference type="InterPro" id="IPR004358">
    <property type="entry name" value="Sig_transdc_His_kin-like_C"/>
</dbReference>
<evidence type="ECO:0000313" key="9">
    <source>
        <dbReference type="EMBL" id="TWW02329.1"/>
    </source>
</evidence>
<dbReference type="PRINTS" id="PR00344">
    <property type="entry name" value="BCTRLSENSOR"/>
</dbReference>
<evidence type="ECO:0000256" key="1">
    <source>
        <dbReference type="ARBA" id="ARBA00000085"/>
    </source>
</evidence>
<sequence length="479" mass="55373">MRQRIRNILILMCVCIVGIYLFQGYWLYNSYHIQLDQFNKDINESLRTAVFNKQFADARKYFRNFGKDRDRDPYRLSPRDIPPSPGEPEMHTIHLQREPVTDTIKRRRESHYNSDPSKREYADTLARQISDLILLNNLTSDSLKLVKLDSVFTAELHSRQILTDYELDTFHIDFNGYSREGFRDSLRKRPPLQTSKIPFNPASNLFVQAKFESPLQYILAKMMWTLVGSLALLVLTTICFVYMLRTILKQKRLSEVKNDFINNMTHELKTPIATVYAAVEAMQNFNALNDQRKTQTYLDISKQELQRLSDLVEKVLHIAAEEREEIELFREPTDLSDMMDSIITNHQLKSGRPVQFRFDNLVGERLVKVDRTHLTNAVSNLVDNAIKYSGDQPSVYIKTALEGSKLIIKVKDNGIGIPKIYQQNIFDTFFRVPTGNLHNVKGFGLGLSYVKKIVELHGGTISVNSEPEKGSEFIIQILV</sequence>
<dbReference type="EC" id="2.7.13.3" evidence="2"/>
<dbReference type="SMART" id="SM00388">
    <property type="entry name" value="HisKA"/>
    <property type="match status" value="1"/>
</dbReference>
<feature type="transmembrane region" description="Helical" evidence="7">
    <location>
        <begin position="222"/>
        <end position="244"/>
    </location>
</feature>
<dbReference type="OrthoDB" id="9804645at2"/>
<evidence type="ECO:0000256" key="2">
    <source>
        <dbReference type="ARBA" id="ARBA00012438"/>
    </source>
</evidence>
<feature type="domain" description="Histidine kinase" evidence="8">
    <location>
        <begin position="263"/>
        <end position="479"/>
    </location>
</feature>
<name>A0A5C6M2U8_9BACT</name>
<dbReference type="PANTHER" id="PTHR43547:SF2">
    <property type="entry name" value="HYBRID SIGNAL TRANSDUCTION HISTIDINE KINASE C"/>
    <property type="match status" value="1"/>
</dbReference>
<dbReference type="SUPFAM" id="SSF55874">
    <property type="entry name" value="ATPase domain of HSP90 chaperone/DNA topoisomerase II/histidine kinase"/>
    <property type="match status" value="1"/>
</dbReference>
<dbReference type="Gene3D" id="1.10.287.130">
    <property type="match status" value="1"/>
</dbReference>
<keyword evidence="7" id="KW-0812">Transmembrane</keyword>
<dbReference type="CDD" id="cd00082">
    <property type="entry name" value="HisKA"/>
    <property type="match status" value="1"/>
</dbReference>
<dbReference type="RefSeq" id="WP_146302861.1">
    <property type="nucleotide sequence ID" value="NZ_VOHS01000001.1"/>
</dbReference>
<dbReference type="Proteomes" id="UP000318815">
    <property type="component" value="Unassembled WGS sequence"/>
</dbReference>
<dbReference type="FunFam" id="3.30.565.10:FF:000006">
    <property type="entry name" value="Sensor histidine kinase WalK"/>
    <property type="match status" value="1"/>
</dbReference>
<evidence type="ECO:0000259" key="8">
    <source>
        <dbReference type="PROSITE" id="PS50109"/>
    </source>
</evidence>
<dbReference type="InterPro" id="IPR036097">
    <property type="entry name" value="HisK_dim/P_sf"/>
</dbReference>
<dbReference type="EMBL" id="VOHS01000001">
    <property type="protein sequence ID" value="TWW02329.1"/>
    <property type="molecule type" value="Genomic_DNA"/>
</dbReference>
<gene>
    <name evidence="9" type="ORF">FEF09_00530</name>
</gene>
<evidence type="ECO:0000256" key="4">
    <source>
        <dbReference type="ARBA" id="ARBA00022679"/>
    </source>
</evidence>
<dbReference type="PROSITE" id="PS50109">
    <property type="entry name" value="HIS_KIN"/>
    <property type="match status" value="1"/>
</dbReference>
<organism evidence="9 10">
    <name type="scientific">Chitinophaga pinensis</name>
    <dbReference type="NCBI Taxonomy" id="79329"/>
    <lineage>
        <taxon>Bacteria</taxon>
        <taxon>Pseudomonadati</taxon>
        <taxon>Bacteroidota</taxon>
        <taxon>Chitinophagia</taxon>
        <taxon>Chitinophagales</taxon>
        <taxon>Chitinophagaceae</taxon>
        <taxon>Chitinophaga</taxon>
    </lineage>
</organism>
<comment type="caution">
    <text evidence="9">The sequence shown here is derived from an EMBL/GenBank/DDBJ whole genome shotgun (WGS) entry which is preliminary data.</text>
</comment>
<keyword evidence="4" id="KW-0808">Transferase</keyword>
<evidence type="ECO:0000256" key="7">
    <source>
        <dbReference type="SAM" id="Phobius"/>
    </source>
</evidence>
<dbReference type="Pfam" id="PF00512">
    <property type="entry name" value="HisKA"/>
    <property type="match status" value="1"/>
</dbReference>
<reference evidence="9 10" key="1">
    <citation type="submission" date="2019-08" db="EMBL/GenBank/DDBJ databases">
        <title>Whole genome sequencing of chitin degrading bacteria Chitinophaga pinensis YS16.</title>
        <authorList>
            <person name="Singh R.P."/>
            <person name="Manchanda G."/>
            <person name="Maurya I.K."/>
            <person name="Joshi N.K."/>
            <person name="Srivastava A.K."/>
        </authorList>
    </citation>
    <scope>NUCLEOTIDE SEQUENCE [LARGE SCALE GENOMIC DNA]</scope>
    <source>
        <strain evidence="9 10">YS-16</strain>
    </source>
</reference>
<keyword evidence="10" id="KW-1185">Reference proteome</keyword>
<feature type="region of interest" description="Disordered" evidence="6">
    <location>
        <begin position="69"/>
        <end position="90"/>
    </location>
</feature>